<protein>
    <submittedName>
        <fullName evidence="1">Uncharacterized protein</fullName>
    </submittedName>
</protein>
<dbReference type="AlphaFoldDB" id="A0A1M5F8H7"/>
<keyword evidence="2" id="KW-1185">Reference proteome</keyword>
<accession>A0A1M5F8H7</accession>
<evidence type="ECO:0000313" key="2">
    <source>
        <dbReference type="Proteomes" id="UP000184368"/>
    </source>
</evidence>
<gene>
    <name evidence="1" type="ORF">SAMN05444008_11390</name>
</gene>
<organism evidence="1 2">
    <name type="scientific">Cnuella takakiae</name>
    <dbReference type="NCBI Taxonomy" id="1302690"/>
    <lineage>
        <taxon>Bacteria</taxon>
        <taxon>Pseudomonadati</taxon>
        <taxon>Bacteroidota</taxon>
        <taxon>Chitinophagia</taxon>
        <taxon>Chitinophagales</taxon>
        <taxon>Chitinophagaceae</taxon>
        <taxon>Cnuella</taxon>
    </lineage>
</organism>
<proteinExistence type="predicted"/>
<evidence type="ECO:0000313" key="1">
    <source>
        <dbReference type="EMBL" id="SHF87920.1"/>
    </source>
</evidence>
<dbReference type="EMBL" id="FQUO01000013">
    <property type="protein sequence ID" value="SHF87920.1"/>
    <property type="molecule type" value="Genomic_DNA"/>
</dbReference>
<name>A0A1M5F8H7_9BACT</name>
<reference evidence="1 2" key="1">
    <citation type="submission" date="2016-11" db="EMBL/GenBank/DDBJ databases">
        <authorList>
            <person name="Jaros S."/>
            <person name="Januszkiewicz K."/>
            <person name="Wedrychowicz H."/>
        </authorList>
    </citation>
    <scope>NUCLEOTIDE SEQUENCE [LARGE SCALE GENOMIC DNA]</scope>
    <source>
        <strain evidence="1 2">DSM 26897</strain>
    </source>
</reference>
<dbReference type="Proteomes" id="UP000184368">
    <property type="component" value="Unassembled WGS sequence"/>
</dbReference>
<sequence>MHLKCLVDTAWYPLEKCNSKQSIPKEHTAMLRSLLNNEYSATQYTNNYLCFVNDVSIPQQVGQDF</sequence>